<evidence type="ECO:0000313" key="2">
    <source>
        <dbReference type="Proteomes" id="UP000654370"/>
    </source>
</evidence>
<name>A0A8H7UPG8_MORIS</name>
<gene>
    <name evidence="1" type="ORF">INT43_002687</name>
</gene>
<dbReference type="EMBL" id="JAEPQZ010000001">
    <property type="protein sequence ID" value="KAG2186249.1"/>
    <property type="molecule type" value="Genomic_DNA"/>
</dbReference>
<proteinExistence type="predicted"/>
<keyword evidence="2" id="KW-1185">Reference proteome</keyword>
<dbReference type="OrthoDB" id="2413984at2759"/>
<accession>A0A8H7UPG8</accession>
<dbReference type="AlphaFoldDB" id="A0A8H7UPG8"/>
<comment type="caution">
    <text evidence="1">The sequence shown here is derived from an EMBL/GenBank/DDBJ whole genome shotgun (WGS) entry which is preliminary data.</text>
</comment>
<protein>
    <submittedName>
        <fullName evidence="1">Uncharacterized protein</fullName>
    </submittedName>
</protein>
<sequence length="315" mass="35397">MDLLRRAYISLLQQKQDIYLIEDIRAFLSSENIEPAAASQDFSTMAGFDNFDMDCASSPPTPGIVSTIKHPFTKTLDDADLFVSPEEIPSNGSDFRSSREFRRSNITENKLCLASRSDTQSQISTANTVDNLWRSFKQQIQDFQTENNNMLSLVANSEIKLKDAAAKFVAGYSSDQSVSDVPSVNKAPKHNEILRPRSSFAEIAFNCQNDNLSFYDETLSPSPTEIALRALLNACNQEESRNVLDETLSFLDRDSQDNGFHYDLRQIIDTSSANTKYDAEPESVISMALRWTRFLIILFLSLLICLIKGPNSINE</sequence>
<reference evidence="1" key="1">
    <citation type="submission" date="2020-12" db="EMBL/GenBank/DDBJ databases">
        <title>Metabolic potential, ecology and presence of endohyphal bacteria is reflected in genomic diversity of Mucoromycotina.</title>
        <authorList>
            <person name="Muszewska A."/>
            <person name="Okrasinska A."/>
            <person name="Steczkiewicz K."/>
            <person name="Drgas O."/>
            <person name="Orlowska M."/>
            <person name="Perlinska-Lenart U."/>
            <person name="Aleksandrzak-Piekarczyk T."/>
            <person name="Szatraj K."/>
            <person name="Zielenkiewicz U."/>
            <person name="Pilsyk S."/>
            <person name="Malc E."/>
            <person name="Mieczkowski P."/>
            <person name="Kruszewska J.S."/>
            <person name="Biernat P."/>
            <person name="Pawlowska J."/>
        </authorList>
    </citation>
    <scope>NUCLEOTIDE SEQUENCE</scope>
    <source>
        <strain evidence="1">WA0000067209</strain>
    </source>
</reference>
<dbReference type="Proteomes" id="UP000654370">
    <property type="component" value="Unassembled WGS sequence"/>
</dbReference>
<organism evidence="1 2">
    <name type="scientific">Mortierella isabellina</name>
    <name type="common">Filamentous fungus</name>
    <name type="synonym">Umbelopsis isabellina</name>
    <dbReference type="NCBI Taxonomy" id="91625"/>
    <lineage>
        <taxon>Eukaryota</taxon>
        <taxon>Fungi</taxon>
        <taxon>Fungi incertae sedis</taxon>
        <taxon>Mucoromycota</taxon>
        <taxon>Mucoromycotina</taxon>
        <taxon>Umbelopsidomycetes</taxon>
        <taxon>Umbelopsidales</taxon>
        <taxon>Umbelopsidaceae</taxon>
        <taxon>Umbelopsis</taxon>
    </lineage>
</organism>
<evidence type="ECO:0000313" key="1">
    <source>
        <dbReference type="EMBL" id="KAG2186249.1"/>
    </source>
</evidence>